<dbReference type="EMBL" id="JACXVP010000001">
    <property type="protein sequence ID" value="KAG5631876.1"/>
    <property type="molecule type" value="Genomic_DNA"/>
</dbReference>
<sequence length="85" mass="10118">MLKFQVFEVLVEAWKLRHKKEQIRLKKTRNGILRIIKFNLVSCQNDLNPPFVPVHEALKELDQKARKRAVRESPIIFAKQYCTTQ</sequence>
<evidence type="ECO:0000313" key="2">
    <source>
        <dbReference type="Proteomes" id="UP000824120"/>
    </source>
</evidence>
<organism evidence="1 2">
    <name type="scientific">Solanum commersonii</name>
    <name type="common">Commerson's wild potato</name>
    <name type="synonym">Commerson's nightshade</name>
    <dbReference type="NCBI Taxonomy" id="4109"/>
    <lineage>
        <taxon>Eukaryota</taxon>
        <taxon>Viridiplantae</taxon>
        <taxon>Streptophyta</taxon>
        <taxon>Embryophyta</taxon>
        <taxon>Tracheophyta</taxon>
        <taxon>Spermatophyta</taxon>
        <taxon>Magnoliopsida</taxon>
        <taxon>eudicotyledons</taxon>
        <taxon>Gunneridae</taxon>
        <taxon>Pentapetalae</taxon>
        <taxon>asterids</taxon>
        <taxon>lamiids</taxon>
        <taxon>Solanales</taxon>
        <taxon>Solanaceae</taxon>
        <taxon>Solanoideae</taxon>
        <taxon>Solaneae</taxon>
        <taxon>Solanum</taxon>
    </lineage>
</organism>
<keyword evidence="2" id="KW-1185">Reference proteome</keyword>
<protein>
    <submittedName>
        <fullName evidence="1">Uncharacterized protein</fullName>
    </submittedName>
</protein>
<dbReference type="Proteomes" id="UP000824120">
    <property type="component" value="Chromosome 1"/>
</dbReference>
<comment type="caution">
    <text evidence="1">The sequence shown here is derived from an EMBL/GenBank/DDBJ whole genome shotgun (WGS) entry which is preliminary data.</text>
</comment>
<evidence type="ECO:0000313" key="1">
    <source>
        <dbReference type="EMBL" id="KAG5631876.1"/>
    </source>
</evidence>
<reference evidence="1 2" key="1">
    <citation type="submission" date="2020-09" db="EMBL/GenBank/DDBJ databases">
        <title>De no assembly of potato wild relative species, Solanum commersonii.</title>
        <authorList>
            <person name="Cho K."/>
        </authorList>
    </citation>
    <scope>NUCLEOTIDE SEQUENCE [LARGE SCALE GENOMIC DNA]</scope>
    <source>
        <strain evidence="1">LZ3.2</strain>
        <tissue evidence="1">Leaf</tissue>
    </source>
</reference>
<proteinExistence type="predicted"/>
<dbReference type="AlphaFoldDB" id="A0A9J6B5L0"/>
<accession>A0A9J6B5L0</accession>
<gene>
    <name evidence="1" type="ORF">H5410_003593</name>
</gene>
<name>A0A9J6B5L0_SOLCO</name>